<accession>A0A285VHF0</accession>
<dbReference type="Proteomes" id="UP000219688">
    <property type="component" value="Unassembled WGS sequence"/>
</dbReference>
<protein>
    <recommendedName>
        <fullName evidence="3">Single-stranded DNA-binding protein</fullName>
    </recommendedName>
</protein>
<dbReference type="EMBL" id="OBQK01000001">
    <property type="protein sequence ID" value="SOC52606.1"/>
    <property type="molecule type" value="Genomic_DNA"/>
</dbReference>
<evidence type="ECO:0000313" key="5">
    <source>
        <dbReference type="Proteomes" id="UP000219688"/>
    </source>
</evidence>
<dbReference type="GO" id="GO:0003697">
    <property type="term" value="F:single-stranded DNA binding"/>
    <property type="evidence" value="ECO:0007669"/>
    <property type="project" value="InterPro"/>
</dbReference>
<keyword evidence="1 2" id="KW-0238">DNA-binding</keyword>
<evidence type="ECO:0000256" key="1">
    <source>
        <dbReference type="ARBA" id="ARBA00023125"/>
    </source>
</evidence>
<dbReference type="GO" id="GO:0006260">
    <property type="term" value="P:DNA replication"/>
    <property type="evidence" value="ECO:0007669"/>
    <property type="project" value="InterPro"/>
</dbReference>
<sequence length="168" mass="18360">MVDSRMTIMGNLTRDPQLRIGSRSGEPFAVLAVAVNNRRHDKESGRWVTTGTTFFDVLCWRDMGANALLTFKKGDPVIAHGRFRLSEWSTEKGTRANATIDADAVGPDVSFGTASFAKGSVGYGLDRVDEYHPEEEIPDADRLEEYADENGEVSDEAAAELLAHEPAA</sequence>
<keyword evidence="5" id="KW-1185">Reference proteome</keyword>
<organism evidence="4 5">
    <name type="scientific">Ornithinimicrobium cerasi</name>
    <dbReference type="NCBI Taxonomy" id="2248773"/>
    <lineage>
        <taxon>Bacteria</taxon>
        <taxon>Bacillati</taxon>
        <taxon>Actinomycetota</taxon>
        <taxon>Actinomycetes</taxon>
        <taxon>Micrococcales</taxon>
        <taxon>Ornithinimicrobiaceae</taxon>
        <taxon>Ornithinimicrobium</taxon>
    </lineage>
</organism>
<proteinExistence type="predicted"/>
<dbReference type="Gene3D" id="2.40.50.140">
    <property type="entry name" value="Nucleic acid-binding proteins"/>
    <property type="match status" value="1"/>
</dbReference>
<dbReference type="CDD" id="cd04496">
    <property type="entry name" value="SSB_OBF"/>
    <property type="match status" value="1"/>
</dbReference>
<reference evidence="5" key="1">
    <citation type="submission" date="2017-08" db="EMBL/GenBank/DDBJ databases">
        <authorList>
            <person name="Varghese N."/>
            <person name="Submissions S."/>
        </authorList>
    </citation>
    <scope>NUCLEOTIDE SEQUENCE [LARGE SCALE GENOMIC DNA]</scope>
    <source>
        <strain evidence="5">USBA17B2</strain>
    </source>
</reference>
<name>A0A285VHF0_9MICO</name>
<dbReference type="OrthoDB" id="4427276at2"/>
<dbReference type="Pfam" id="PF00436">
    <property type="entry name" value="SSB"/>
    <property type="match status" value="1"/>
</dbReference>
<dbReference type="InterPro" id="IPR000424">
    <property type="entry name" value="Primosome_PriB/ssb"/>
</dbReference>
<dbReference type="PROSITE" id="PS50935">
    <property type="entry name" value="SSB"/>
    <property type="match status" value="1"/>
</dbReference>
<dbReference type="RefSeq" id="WP_097186863.1">
    <property type="nucleotide sequence ID" value="NZ_OBQK01000001.1"/>
</dbReference>
<dbReference type="InterPro" id="IPR012340">
    <property type="entry name" value="NA-bd_OB-fold"/>
</dbReference>
<evidence type="ECO:0000256" key="2">
    <source>
        <dbReference type="PROSITE-ProRule" id="PRU00252"/>
    </source>
</evidence>
<dbReference type="NCBIfam" id="TIGR00621">
    <property type="entry name" value="ssb"/>
    <property type="match status" value="1"/>
</dbReference>
<evidence type="ECO:0000313" key="4">
    <source>
        <dbReference type="EMBL" id="SOC52606.1"/>
    </source>
</evidence>
<dbReference type="SUPFAM" id="SSF50249">
    <property type="entry name" value="Nucleic acid-binding proteins"/>
    <property type="match status" value="1"/>
</dbReference>
<evidence type="ECO:0000256" key="3">
    <source>
        <dbReference type="RuleBase" id="RU000524"/>
    </source>
</evidence>
<gene>
    <name evidence="4" type="ORF">SAMN05421879_101724</name>
</gene>
<dbReference type="InterPro" id="IPR011344">
    <property type="entry name" value="ssDNA-bd"/>
</dbReference>
<dbReference type="AlphaFoldDB" id="A0A285VHF0"/>